<feature type="compositionally biased region" description="Low complexity" evidence="1">
    <location>
        <begin position="31"/>
        <end position="43"/>
    </location>
</feature>
<dbReference type="EMBL" id="JASSZA010000005">
    <property type="protein sequence ID" value="KAK2109924.1"/>
    <property type="molecule type" value="Genomic_DNA"/>
</dbReference>
<evidence type="ECO:0000313" key="3">
    <source>
        <dbReference type="Proteomes" id="UP001266305"/>
    </source>
</evidence>
<feature type="non-terminal residue" evidence="2">
    <location>
        <position position="52"/>
    </location>
</feature>
<keyword evidence="3" id="KW-1185">Reference proteome</keyword>
<comment type="caution">
    <text evidence="2">The sequence shown here is derived from an EMBL/GenBank/DDBJ whole genome shotgun (WGS) entry which is preliminary data.</text>
</comment>
<evidence type="ECO:0000256" key="1">
    <source>
        <dbReference type="SAM" id="MobiDB-lite"/>
    </source>
</evidence>
<gene>
    <name evidence="2" type="ORF">P7K49_009670</name>
</gene>
<accession>A0ABQ9VKM7</accession>
<name>A0ABQ9VKM7_SAGOE</name>
<sequence length="52" mass="5515">GAGVAHRVPARPDTRPDSSRLESTSRPDVRSPLLPLAPSVPSPTRSEGENKL</sequence>
<evidence type="ECO:0000313" key="2">
    <source>
        <dbReference type="EMBL" id="KAK2109924.1"/>
    </source>
</evidence>
<protein>
    <recommendedName>
        <fullName evidence="4">HDAC4</fullName>
    </recommendedName>
</protein>
<feature type="compositionally biased region" description="Basic and acidic residues" evidence="1">
    <location>
        <begin position="10"/>
        <end position="29"/>
    </location>
</feature>
<dbReference type="Proteomes" id="UP001266305">
    <property type="component" value="Unassembled WGS sequence"/>
</dbReference>
<reference evidence="2 3" key="1">
    <citation type="submission" date="2023-05" db="EMBL/GenBank/DDBJ databases">
        <title>B98-5 Cell Line De Novo Hybrid Assembly: An Optical Mapping Approach.</title>
        <authorList>
            <person name="Kananen K."/>
            <person name="Auerbach J.A."/>
            <person name="Kautto E."/>
            <person name="Blachly J.S."/>
        </authorList>
    </citation>
    <scope>NUCLEOTIDE SEQUENCE [LARGE SCALE GENOMIC DNA]</scope>
    <source>
        <strain evidence="2">B95-8</strain>
        <tissue evidence="2">Cell line</tissue>
    </source>
</reference>
<proteinExistence type="predicted"/>
<feature type="non-terminal residue" evidence="2">
    <location>
        <position position="1"/>
    </location>
</feature>
<feature type="region of interest" description="Disordered" evidence="1">
    <location>
        <begin position="1"/>
        <end position="52"/>
    </location>
</feature>
<organism evidence="2 3">
    <name type="scientific">Saguinus oedipus</name>
    <name type="common">Cotton-top tamarin</name>
    <name type="synonym">Oedipomidas oedipus</name>
    <dbReference type="NCBI Taxonomy" id="9490"/>
    <lineage>
        <taxon>Eukaryota</taxon>
        <taxon>Metazoa</taxon>
        <taxon>Chordata</taxon>
        <taxon>Craniata</taxon>
        <taxon>Vertebrata</taxon>
        <taxon>Euteleostomi</taxon>
        <taxon>Mammalia</taxon>
        <taxon>Eutheria</taxon>
        <taxon>Euarchontoglires</taxon>
        <taxon>Primates</taxon>
        <taxon>Haplorrhini</taxon>
        <taxon>Platyrrhini</taxon>
        <taxon>Cebidae</taxon>
        <taxon>Callitrichinae</taxon>
        <taxon>Saguinus</taxon>
    </lineage>
</organism>
<evidence type="ECO:0008006" key="4">
    <source>
        <dbReference type="Google" id="ProtNLM"/>
    </source>
</evidence>